<proteinExistence type="inferred from homology"/>
<name>A0A8C2YRU3_CHILA</name>
<protein>
    <recommendedName>
        <fullName evidence="11">Lipocalin/cytosolic fatty-acid binding domain-containing protein</fullName>
    </recommendedName>
</protein>
<dbReference type="InterPro" id="IPR001500">
    <property type="entry name" value="A1A_glycop"/>
</dbReference>
<evidence type="ECO:0000256" key="10">
    <source>
        <dbReference type="SAM" id="SignalP"/>
    </source>
</evidence>
<evidence type="ECO:0000256" key="1">
    <source>
        <dbReference type="ARBA" id="ARBA00004613"/>
    </source>
</evidence>
<dbReference type="Gene3D" id="2.40.128.20">
    <property type="match status" value="1"/>
</dbReference>
<evidence type="ECO:0000256" key="5">
    <source>
        <dbReference type="ARBA" id="ARBA00022525"/>
    </source>
</evidence>
<reference evidence="12" key="1">
    <citation type="submission" date="2025-08" db="UniProtKB">
        <authorList>
            <consortium name="Ensembl"/>
        </authorList>
    </citation>
    <scope>IDENTIFICATION</scope>
</reference>
<feature type="signal peptide" evidence="10">
    <location>
        <begin position="1"/>
        <end position="18"/>
    </location>
</feature>
<dbReference type="PANTHER" id="PTHR11967:SF2">
    <property type="entry name" value="ALPHA-1-ACID GLYCOPROTEIN 1"/>
    <property type="match status" value="1"/>
</dbReference>
<keyword evidence="7" id="KW-1015">Disulfide bond</keyword>
<organism evidence="12 13">
    <name type="scientific">Chinchilla lanigera</name>
    <name type="common">Long-tailed chinchilla</name>
    <name type="synonym">Chinchilla villidera</name>
    <dbReference type="NCBI Taxonomy" id="34839"/>
    <lineage>
        <taxon>Eukaryota</taxon>
        <taxon>Metazoa</taxon>
        <taxon>Chordata</taxon>
        <taxon>Craniata</taxon>
        <taxon>Vertebrata</taxon>
        <taxon>Euteleostomi</taxon>
        <taxon>Mammalia</taxon>
        <taxon>Eutheria</taxon>
        <taxon>Euarchontoglires</taxon>
        <taxon>Glires</taxon>
        <taxon>Rodentia</taxon>
        <taxon>Hystricomorpha</taxon>
        <taxon>Chinchillidae</taxon>
        <taxon>Chinchilla</taxon>
    </lineage>
</organism>
<dbReference type="GeneTree" id="ENSGT00390000012130"/>
<feature type="domain" description="Lipocalin/cytosolic fatty-acid binding" evidence="11">
    <location>
        <begin position="42"/>
        <end position="108"/>
    </location>
</feature>
<dbReference type="Ensembl" id="ENSCLAT00000018837.1">
    <property type="protein sequence ID" value="ENSCLAP00000018654.1"/>
    <property type="gene ID" value="ENSCLAG00000012792.1"/>
</dbReference>
<dbReference type="GO" id="GO:0005615">
    <property type="term" value="C:extracellular space"/>
    <property type="evidence" value="ECO:0007669"/>
    <property type="project" value="InterPro"/>
</dbReference>
<dbReference type="GO" id="GO:0002682">
    <property type="term" value="P:regulation of immune system process"/>
    <property type="evidence" value="ECO:0007669"/>
    <property type="project" value="InterPro"/>
</dbReference>
<feature type="chain" id="PRO_5034436273" description="Lipocalin/cytosolic fatty-acid binding domain-containing protein" evidence="10">
    <location>
        <begin position="19"/>
        <end position="109"/>
    </location>
</feature>
<comment type="function">
    <text evidence="9">Functions as a transport protein in the blood stream. Binds various ligands in the interior of its beta-barrel domain. Appears to function in modulating the activity of the immune system during the acute-phase reaction.</text>
</comment>
<keyword evidence="6 10" id="KW-0732">Signal</keyword>
<dbReference type="OMA" id="FRNPEYK"/>
<sequence length="109" mass="12545">MALHWALEALCLLPLLNPQNPACANVTAMPITSATLDWLNRRWFYVASAFRNPEYKQSAQEVQAAFFYFHTNPREDRVMVREHMTTGDRCIQNSTFLKVQRANGTLSKI</sequence>
<keyword evidence="3" id="KW-0813">Transport</keyword>
<dbReference type="PRINTS" id="PR00708">
    <property type="entry name" value="A1AGLPROTEIN"/>
</dbReference>
<dbReference type="AlphaFoldDB" id="A0A8C2YRU3"/>
<dbReference type="Pfam" id="PF00061">
    <property type="entry name" value="Lipocalin"/>
    <property type="match status" value="1"/>
</dbReference>
<evidence type="ECO:0000256" key="9">
    <source>
        <dbReference type="ARBA" id="ARBA00046193"/>
    </source>
</evidence>
<evidence type="ECO:0000256" key="3">
    <source>
        <dbReference type="ARBA" id="ARBA00022448"/>
    </source>
</evidence>
<evidence type="ECO:0000256" key="4">
    <source>
        <dbReference type="ARBA" id="ARBA00022486"/>
    </source>
</evidence>
<keyword evidence="4" id="KW-0011">Acute phase</keyword>
<keyword evidence="8" id="KW-0325">Glycoprotein</keyword>
<evidence type="ECO:0000313" key="13">
    <source>
        <dbReference type="Proteomes" id="UP000694398"/>
    </source>
</evidence>
<dbReference type="SUPFAM" id="SSF50814">
    <property type="entry name" value="Lipocalins"/>
    <property type="match status" value="1"/>
</dbReference>
<evidence type="ECO:0000256" key="8">
    <source>
        <dbReference type="ARBA" id="ARBA00023180"/>
    </source>
</evidence>
<evidence type="ECO:0000256" key="2">
    <source>
        <dbReference type="ARBA" id="ARBA00006889"/>
    </source>
</evidence>
<gene>
    <name evidence="12" type="primary">Orm1</name>
</gene>
<keyword evidence="5" id="KW-0964">Secreted</keyword>
<evidence type="ECO:0000256" key="6">
    <source>
        <dbReference type="ARBA" id="ARBA00022729"/>
    </source>
</evidence>
<dbReference type="InterPro" id="IPR012674">
    <property type="entry name" value="Calycin"/>
</dbReference>
<comment type="subcellular location">
    <subcellularLocation>
        <location evidence="1">Secreted</location>
    </subcellularLocation>
</comment>
<dbReference type="Proteomes" id="UP000694398">
    <property type="component" value="Unassembled WGS sequence"/>
</dbReference>
<dbReference type="InterPro" id="IPR000566">
    <property type="entry name" value="Lipocln_cytosolic_FA-bd_dom"/>
</dbReference>
<evidence type="ECO:0000259" key="11">
    <source>
        <dbReference type="Pfam" id="PF00061"/>
    </source>
</evidence>
<reference evidence="12" key="2">
    <citation type="submission" date="2025-09" db="UniProtKB">
        <authorList>
            <consortium name="Ensembl"/>
        </authorList>
    </citation>
    <scope>IDENTIFICATION</scope>
</reference>
<evidence type="ECO:0000256" key="7">
    <source>
        <dbReference type="ARBA" id="ARBA00023157"/>
    </source>
</evidence>
<evidence type="ECO:0000313" key="12">
    <source>
        <dbReference type="Ensembl" id="ENSCLAP00000018654.1"/>
    </source>
</evidence>
<dbReference type="PANTHER" id="PTHR11967">
    <property type="entry name" value="ALPHA-1-ACID GLYCOPROTEIN"/>
    <property type="match status" value="1"/>
</dbReference>
<keyword evidence="13" id="KW-1185">Reference proteome</keyword>
<dbReference type="GO" id="GO:0006953">
    <property type="term" value="P:acute-phase response"/>
    <property type="evidence" value="ECO:0007669"/>
    <property type="project" value="UniProtKB-KW"/>
</dbReference>
<comment type="similarity">
    <text evidence="2">Belongs to the calycin superfamily. Lipocalin family.</text>
</comment>
<accession>A0A8C2YRU3</accession>